<dbReference type="GO" id="GO:0000118">
    <property type="term" value="C:histone deacetylase complex"/>
    <property type="evidence" value="ECO:0007669"/>
    <property type="project" value="TreeGrafter"/>
</dbReference>
<organism evidence="3 4">
    <name type="scientific">Toxocara canis</name>
    <name type="common">Canine roundworm</name>
    <dbReference type="NCBI Taxonomy" id="6265"/>
    <lineage>
        <taxon>Eukaryota</taxon>
        <taxon>Metazoa</taxon>
        <taxon>Ecdysozoa</taxon>
        <taxon>Nematoda</taxon>
        <taxon>Chromadorea</taxon>
        <taxon>Rhabditida</taxon>
        <taxon>Spirurina</taxon>
        <taxon>Ascaridomorpha</taxon>
        <taxon>Ascaridoidea</taxon>
        <taxon>Toxocaridae</taxon>
        <taxon>Toxocara</taxon>
    </lineage>
</organism>
<name>A0A0B2VBG3_TOXCA</name>
<dbReference type="Proteomes" id="UP000031036">
    <property type="component" value="Unassembled WGS sequence"/>
</dbReference>
<dbReference type="EMBL" id="JPKZ01002011">
    <property type="protein sequence ID" value="KHN78848.1"/>
    <property type="molecule type" value="Genomic_DNA"/>
</dbReference>
<dbReference type="InterPro" id="IPR023801">
    <property type="entry name" value="His_deacetylse_dom"/>
</dbReference>
<gene>
    <name evidence="3" type="primary">HDAC10</name>
    <name evidence="3" type="ORF">Tcan_15776</name>
</gene>
<dbReference type="GO" id="GO:0040029">
    <property type="term" value="P:epigenetic regulation of gene expression"/>
    <property type="evidence" value="ECO:0007669"/>
    <property type="project" value="TreeGrafter"/>
</dbReference>
<accession>A0A0B2VBG3</accession>
<feature type="domain" description="Histone deacetylase" evidence="2">
    <location>
        <begin position="32"/>
        <end position="322"/>
    </location>
</feature>
<dbReference type="PRINTS" id="PR01270">
    <property type="entry name" value="HDASUPER"/>
</dbReference>
<dbReference type="OMA" id="CEEYCRD"/>
<evidence type="ECO:0000259" key="2">
    <source>
        <dbReference type="Pfam" id="PF00850"/>
    </source>
</evidence>
<evidence type="ECO:0000313" key="3">
    <source>
        <dbReference type="EMBL" id="KHN78848.1"/>
    </source>
</evidence>
<comment type="catalytic activity">
    <reaction evidence="1">
        <text>N(6)-acetyl-L-lysyl-[histone] + H2O = L-lysyl-[histone] + acetate</text>
        <dbReference type="Rhea" id="RHEA:58196"/>
        <dbReference type="Rhea" id="RHEA-COMP:9845"/>
        <dbReference type="Rhea" id="RHEA-COMP:11338"/>
        <dbReference type="ChEBI" id="CHEBI:15377"/>
        <dbReference type="ChEBI" id="CHEBI:29969"/>
        <dbReference type="ChEBI" id="CHEBI:30089"/>
        <dbReference type="ChEBI" id="CHEBI:61930"/>
        <dbReference type="EC" id="3.5.1.98"/>
    </reaction>
</comment>
<dbReference type="OrthoDB" id="424012at2759"/>
<evidence type="ECO:0000256" key="1">
    <source>
        <dbReference type="ARBA" id="ARBA00048287"/>
    </source>
</evidence>
<dbReference type="AlphaFoldDB" id="A0A0B2VBG3"/>
<dbReference type="Gene3D" id="3.40.800.20">
    <property type="entry name" value="Histone deacetylase domain"/>
    <property type="match status" value="1"/>
</dbReference>
<dbReference type="InterPro" id="IPR023696">
    <property type="entry name" value="Ureohydrolase_dom_sf"/>
</dbReference>
<evidence type="ECO:0000313" key="4">
    <source>
        <dbReference type="Proteomes" id="UP000031036"/>
    </source>
</evidence>
<dbReference type="Pfam" id="PF00850">
    <property type="entry name" value="Hist_deacetyl"/>
    <property type="match status" value="1"/>
</dbReference>
<dbReference type="PANTHER" id="PTHR10625:SF1">
    <property type="entry name" value="HISTONE DEACETYLASE DOMAIN-CONTAINING PROTEIN"/>
    <property type="match status" value="1"/>
</dbReference>
<dbReference type="InterPro" id="IPR037138">
    <property type="entry name" value="His_deacetylse_dom_sf"/>
</dbReference>
<dbReference type="SUPFAM" id="SSF52768">
    <property type="entry name" value="Arginase/deacetylase"/>
    <property type="match status" value="1"/>
</dbReference>
<comment type="caution">
    <text evidence="3">The sequence shown here is derived from an EMBL/GenBank/DDBJ whole genome shotgun (WGS) entry which is preliminary data.</text>
</comment>
<keyword evidence="4" id="KW-1185">Reference proteome</keyword>
<sequence length="514" mass="59339">MGTRSISKTFGYVYDDVMMKHECPYDPKKRTQERPERTFLIHARLQNEGLLNDAIKIPVRRASDWELQLNHPKELLEELESLKTEEEMEEYCRGHELLWLCRDSVHVARLVVGGVIDLVKANTEGRIGNGFAIVRPPGHHSYGMHPQGFCIFNNVSIAAKFAVEYLSVKKVMVIDIDFHCGNGNYHSLKGDKRFLVVNFHAYYHGAFWPYEEEYDYDNRYTNIVSIPLNAAMNSEGDYFAAMKHLVIPIANEFTPELVLVSLGFDSAYYDDLLEHGQGIKAHGYGHIMKLLHNNWPNKVLAVLEGGYFSFSYTECAVMATKGLKGQTLPRMQHPKHVNPCMVETIWNCLCHQAKTWKAAAYHLQKLQLMQVRNGLPRYEPPAVKLFVGNGFRYVWDRVQELKIARTRDWVPGMSDEDKQLATKKILEYTEEYDYESETIELTEDEFLEQLLWNSEKAGQAYLLSIPITLWFYEGMNKCLNNESGVYLIIDMRTYREANAMLREKNSVDKSASNN</sequence>
<dbReference type="InterPro" id="IPR000286">
    <property type="entry name" value="HDACs"/>
</dbReference>
<dbReference type="STRING" id="6265.A0A0B2VBG3"/>
<dbReference type="PANTHER" id="PTHR10625">
    <property type="entry name" value="HISTONE DEACETYLASE HDAC1-RELATED"/>
    <property type="match status" value="1"/>
</dbReference>
<protein>
    <submittedName>
        <fullName evidence="3">Histone deacetylase 10</fullName>
    </submittedName>
</protein>
<dbReference type="GO" id="GO:0141221">
    <property type="term" value="F:histone deacetylase activity, hydrolytic mechanism"/>
    <property type="evidence" value="ECO:0007669"/>
    <property type="project" value="UniProtKB-EC"/>
</dbReference>
<reference evidence="3 4" key="1">
    <citation type="submission" date="2014-11" db="EMBL/GenBank/DDBJ databases">
        <title>Genetic blueprint of the zoonotic pathogen Toxocara canis.</title>
        <authorList>
            <person name="Zhu X.-Q."/>
            <person name="Korhonen P.K."/>
            <person name="Cai H."/>
            <person name="Young N.D."/>
            <person name="Nejsum P."/>
            <person name="von Samson-Himmelstjerna G."/>
            <person name="Boag P.R."/>
            <person name="Tan P."/>
            <person name="Li Q."/>
            <person name="Min J."/>
            <person name="Yang Y."/>
            <person name="Wang X."/>
            <person name="Fang X."/>
            <person name="Hall R.S."/>
            <person name="Hofmann A."/>
            <person name="Sternberg P.W."/>
            <person name="Jex A.R."/>
            <person name="Gasser R.B."/>
        </authorList>
    </citation>
    <scope>NUCLEOTIDE SEQUENCE [LARGE SCALE GENOMIC DNA]</scope>
    <source>
        <strain evidence="3">PN_DK_2014</strain>
    </source>
</reference>
<proteinExistence type="predicted"/>